<proteinExistence type="predicted"/>
<organism evidence="3 4">
    <name type="scientific">Phocaeicola faecium</name>
    <dbReference type="NCBI Taxonomy" id="2762213"/>
    <lineage>
        <taxon>Bacteria</taxon>
        <taxon>Pseudomonadati</taxon>
        <taxon>Bacteroidota</taxon>
        <taxon>Bacteroidia</taxon>
        <taxon>Bacteroidales</taxon>
        <taxon>Bacteroidaceae</taxon>
        <taxon>Phocaeicola</taxon>
    </lineage>
</organism>
<dbReference type="InterPro" id="IPR000801">
    <property type="entry name" value="Esterase-like"/>
</dbReference>
<keyword evidence="4" id="KW-1185">Reference proteome</keyword>
<evidence type="ECO:0000259" key="2">
    <source>
        <dbReference type="Pfam" id="PF02922"/>
    </source>
</evidence>
<protein>
    <submittedName>
        <fullName evidence="3">Esterase</fullName>
    </submittedName>
</protein>
<dbReference type="RefSeq" id="WP_191709381.1">
    <property type="nucleotide sequence ID" value="NZ_JACSPQ010000001.1"/>
</dbReference>
<feature type="domain" description="Glycoside hydrolase family 13 N-terminal" evidence="2">
    <location>
        <begin position="38"/>
        <end position="106"/>
    </location>
</feature>
<comment type="caution">
    <text evidence="3">The sequence shown here is derived from an EMBL/GenBank/DDBJ whole genome shotgun (WGS) entry which is preliminary data.</text>
</comment>
<evidence type="ECO:0000256" key="1">
    <source>
        <dbReference type="SAM" id="SignalP"/>
    </source>
</evidence>
<feature type="signal peptide" evidence="1">
    <location>
        <begin position="1"/>
        <end position="22"/>
    </location>
</feature>
<reference evidence="3 4" key="1">
    <citation type="submission" date="2020-08" db="EMBL/GenBank/DDBJ databases">
        <title>A Genomic Blueprint of the Chicken Gut Microbiome.</title>
        <authorList>
            <person name="Gilroy R."/>
            <person name="Ravi A."/>
            <person name="Getino M."/>
            <person name="Pursley I."/>
            <person name="Horton D.L."/>
            <person name="Alikhan N.-F."/>
            <person name="Baker D."/>
            <person name="Gharbi K."/>
            <person name="Hall N."/>
            <person name="Watson M."/>
            <person name="Adriaenssens E.M."/>
            <person name="Foster-Nyarko E."/>
            <person name="Jarju S."/>
            <person name="Secka A."/>
            <person name="Antonio M."/>
            <person name="Oren A."/>
            <person name="Chaudhuri R."/>
            <person name="La Ragione R.M."/>
            <person name="Hildebrand F."/>
            <person name="Pallen M.J."/>
        </authorList>
    </citation>
    <scope>NUCLEOTIDE SEQUENCE [LARGE SCALE GENOMIC DNA]</scope>
    <source>
        <strain evidence="3 4">Sa1YUN3</strain>
    </source>
</reference>
<dbReference type="InterPro" id="IPR029058">
    <property type="entry name" value="AB_hydrolase_fold"/>
</dbReference>
<accession>A0ABR8V8A3</accession>
<dbReference type="SUPFAM" id="SSF53474">
    <property type="entry name" value="alpha/beta-Hydrolases"/>
    <property type="match status" value="1"/>
</dbReference>
<sequence>MKRFIVMTVGWLMAVNSMGQQALWSADGIISPVINENRTVTFRIYAPAAEKMEVEGDFLSPTMVSTPVGETESAGKAVMTKNSNGVWEYTTPPLVSELYSYTFLNDGLRITDPNNVYQVRDVASVSNIFLMSGQPGDLYSVQEVPHGNVAKVWYPSLTMNMDRRMTVYTPAGYEDSERSYPVLYLLHGAGGDENAWSELGRAAQILDNLIAQGKAEPMIVVMTNGNASQQAAPGEAPNSMKKPALFVPGMMDGRFEQAFTDVVSYVESHYRTQADKAHRAIAGLSMGGFHAMHISALYPDTFDYVGLFSAAIHTDNDSPVYTKFYENLNRQFSTPPQLYWIGIGRTDFLYKDNAAFRSKLDSLNYHYEYTESDGGHIWRNWRIYLTTFVQRLFK</sequence>
<evidence type="ECO:0000313" key="3">
    <source>
        <dbReference type="EMBL" id="MBD8000987.1"/>
    </source>
</evidence>
<evidence type="ECO:0000313" key="4">
    <source>
        <dbReference type="Proteomes" id="UP000616346"/>
    </source>
</evidence>
<dbReference type="Pfam" id="PF02922">
    <property type="entry name" value="CBM_48"/>
    <property type="match status" value="1"/>
</dbReference>
<dbReference type="InterPro" id="IPR050583">
    <property type="entry name" value="Mycobacterial_A85_antigen"/>
</dbReference>
<dbReference type="CDD" id="cd11294">
    <property type="entry name" value="E_set_Esterase_like_N"/>
    <property type="match status" value="1"/>
</dbReference>
<dbReference type="InterPro" id="IPR013783">
    <property type="entry name" value="Ig-like_fold"/>
</dbReference>
<dbReference type="EMBL" id="JACSPQ010000001">
    <property type="protein sequence ID" value="MBD8000987.1"/>
    <property type="molecule type" value="Genomic_DNA"/>
</dbReference>
<dbReference type="PANTHER" id="PTHR48098">
    <property type="entry name" value="ENTEROCHELIN ESTERASE-RELATED"/>
    <property type="match status" value="1"/>
</dbReference>
<dbReference type="InterPro" id="IPR004193">
    <property type="entry name" value="Glyco_hydro_13_N"/>
</dbReference>
<feature type="chain" id="PRO_5045911674" evidence="1">
    <location>
        <begin position="23"/>
        <end position="394"/>
    </location>
</feature>
<gene>
    <name evidence="3" type="ORF">H9626_01960</name>
</gene>
<dbReference type="InterPro" id="IPR014756">
    <property type="entry name" value="Ig_E-set"/>
</dbReference>
<dbReference type="SUPFAM" id="SSF81296">
    <property type="entry name" value="E set domains"/>
    <property type="match status" value="1"/>
</dbReference>
<name>A0ABR8V8A3_9BACT</name>
<keyword evidence="1" id="KW-0732">Signal</keyword>
<dbReference type="Gene3D" id="2.60.40.10">
    <property type="entry name" value="Immunoglobulins"/>
    <property type="match status" value="1"/>
</dbReference>
<dbReference type="Proteomes" id="UP000616346">
    <property type="component" value="Unassembled WGS sequence"/>
</dbReference>
<dbReference type="Pfam" id="PF00756">
    <property type="entry name" value="Esterase"/>
    <property type="match status" value="1"/>
</dbReference>
<dbReference type="Gene3D" id="3.40.50.1820">
    <property type="entry name" value="alpha/beta hydrolase"/>
    <property type="match status" value="1"/>
</dbReference>